<evidence type="ECO:0000256" key="1">
    <source>
        <dbReference type="SAM" id="MobiDB-lite"/>
    </source>
</evidence>
<evidence type="ECO:0000313" key="3">
    <source>
        <dbReference type="Proteomes" id="UP000233551"/>
    </source>
</evidence>
<reference evidence="2 3" key="1">
    <citation type="submission" date="2017-11" db="EMBL/GenBank/DDBJ databases">
        <title>De-novo sequencing of pomegranate (Punica granatum L.) genome.</title>
        <authorList>
            <person name="Akparov Z."/>
            <person name="Amiraslanov A."/>
            <person name="Hajiyeva S."/>
            <person name="Abbasov M."/>
            <person name="Kaur K."/>
            <person name="Hamwieh A."/>
            <person name="Solovyev V."/>
            <person name="Salamov A."/>
            <person name="Braich B."/>
            <person name="Kosarev P."/>
            <person name="Mahmoud A."/>
            <person name="Hajiyev E."/>
            <person name="Babayeva S."/>
            <person name="Izzatullayeva V."/>
            <person name="Mammadov A."/>
            <person name="Mammadov A."/>
            <person name="Sharifova S."/>
            <person name="Ojaghi J."/>
            <person name="Eynullazada K."/>
            <person name="Bayramov B."/>
            <person name="Abdulazimova A."/>
            <person name="Shahmuradov I."/>
        </authorList>
    </citation>
    <scope>NUCLEOTIDE SEQUENCE [LARGE SCALE GENOMIC DNA]</scope>
    <source>
        <strain evidence="3">cv. AG2017</strain>
        <tissue evidence="2">Leaf</tissue>
    </source>
</reference>
<feature type="region of interest" description="Disordered" evidence="1">
    <location>
        <begin position="377"/>
        <end position="407"/>
    </location>
</feature>
<evidence type="ECO:0008006" key="4">
    <source>
        <dbReference type="Google" id="ProtNLM"/>
    </source>
</evidence>
<dbReference type="STRING" id="22663.A0A2I0JD32"/>
<feature type="compositionally biased region" description="Polar residues" evidence="1">
    <location>
        <begin position="488"/>
        <end position="499"/>
    </location>
</feature>
<sequence>MASGDSFSRASVVRPREGGHSQAALHRFAHACPDEMKFGCTQGPQHHVPVTRAIGSRDRYRVHAGPLRVPFRSTTLASRVIAFKGSLIILTLPRLGTFGTIHERLDLPLRSPRSPTSHRAVVEVVVPTLFTLSCRCRCPRVYTVHHIQPSLPTPKATYLTLCSHPEASMAGKGLDRDWKTSLDSCEPWGLTATLEEMWLRVPLDHTGSKQSHRLGKKSCAFGGHSARWIALHSGYHRRRGHVHENSGGLDLLEDRHRVLGPRACSVQLSGDKIGTHNRGVHCAHLEAYAHDPRHLCAQPVRDNSATYRTFLPRRTAYPTASSGPTPRPRPPQDSCRSERSTVNGTLAPYNVFTSPNIPPTKSEHFPPHQHTWLSFIRRDRRRRNGPRPPRFPELHLLSPPKPKAPPKRLCVQSYSLSRMNEIDSVANLLTLVRRMAEEDRVDISEEVNPPAPVHSQLPPTYAPLPPTPAGVLSAYSGAPSTHLPPPTSSGVPLQRVSLTSSTSDDHARIAALEGTVNQLAASMTTNMAELFALLRGSNCASSSSTPPSGQGPTTDPTSWIPPTQVPENTDVPAPPTMHIAAAHPFTIPYPPPPAPAAVPLPPAAFLTSDQVLSAPPPVSMPAPTAAYTVPPLTIFLAPSALALTHPQATDLPSYPPLRPHTNFPYQAPPPINTTFLEPGTLTHAAQFASPTHFFTEADTEQERRLKRMEEAIRVLQASETRPDVRYGDCSLFPGMRLPSKEFVIHSFQDRLSGSALDWFMTLKAEDIPTWVDLSRKFIDQYQYCAETPPTLLELSMKEMAHGQRFEEYSTKWHAQAAKHIPPISEVQ</sequence>
<proteinExistence type="predicted"/>
<feature type="region of interest" description="Disordered" evidence="1">
    <location>
        <begin position="538"/>
        <end position="571"/>
    </location>
</feature>
<keyword evidence="3" id="KW-1185">Reference proteome</keyword>
<evidence type="ECO:0000313" key="2">
    <source>
        <dbReference type="EMBL" id="PKI54164.1"/>
    </source>
</evidence>
<accession>A0A2I0JD32</accession>
<name>A0A2I0JD32_PUNGR</name>
<feature type="region of interest" description="Disordered" evidence="1">
    <location>
        <begin position="472"/>
        <end position="499"/>
    </location>
</feature>
<dbReference type="AlphaFoldDB" id="A0A2I0JD32"/>
<comment type="caution">
    <text evidence="2">The sequence shown here is derived from an EMBL/GenBank/DDBJ whole genome shotgun (WGS) entry which is preliminary data.</text>
</comment>
<feature type="region of interest" description="Disordered" evidence="1">
    <location>
        <begin position="313"/>
        <end position="350"/>
    </location>
</feature>
<dbReference type="EMBL" id="PGOL01001805">
    <property type="protein sequence ID" value="PKI54164.1"/>
    <property type="molecule type" value="Genomic_DNA"/>
</dbReference>
<dbReference type="Proteomes" id="UP000233551">
    <property type="component" value="Unassembled WGS sequence"/>
</dbReference>
<gene>
    <name evidence="2" type="ORF">CRG98_025459</name>
</gene>
<organism evidence="2 3">
    <name type="scientific">Punica granatum</name>
    <name type="common">Pomegranate</name>
    <dbReference type="NCBI Taxonomy" id="22663"/>
    <lineage>
        <taxon>Eukaryota</taxon>
        <taxon>Viridiplantae</taxon>
        <taxon>Streptophyta</taxon>
        <taxon>Embryophyta</taxon>
        <taxon>Tracheophyta</taxon>
        <taxon>Spermatophyta</taxon>
        <taxon>Magnoliopsida</taxon>
        <taxon>eudicotyledons</taxon>
        <taxon>Gunneridae</taxon>
        <taxon>Pentapetalae</taxon>
        <taxon>rosids</taxon>
        <taxon>malvids</taxon>
        <taxon>Myrtales</taxon>
        <taxon>Lythraceae</taxon>
        <taxon>Punica</taxon>
    </lineage>
</organism>
<protein>
    <recommendedName>
        <fullName evidence="4">Retrotransposon gag domain-containing protein</fullName>
    </recommendedName>
</protein>
<feature type="compositionally biased region" description="Low complexity" evidence="1">
    <location>
        <begin position="541"/>
        <end position="558"/>
    </location>
</feature>